<dbReference type="InterPro" id="IPR000515">
    <property type="entry name" value="MetI-like"/>
</dbReference>
<dbReference type="Gene3D" id="1.10.3720.10">
    <property type="entry name" value="MetI-like"/>
    <property type="match status" value="1"/>
</dbReference>
<dbReference type="Proteomes" id="UP000561726">
    <property type="component" value="Unassembled WGS sequence"/>
</dbReference>
<evidence type="ECO:0000313" key="9">
    <source>
        <dbReference type="EMBL" id="KGJ78374.1"/>
    </source>
</evidence>
<evidence type="ECO:0000313" key="12">
    <source>
        <dbReference type="Proteomes" id="UP000561726"/>
    </source>
</evidence>
<sequence>MARYLITRLWQSAITLILASLVVFIGVRQLPGDPALAMAGEEATPERVEAIRVQLGLNEPLITQYLTFVGNMAGGELGNSTRTGAPVTDLIATTLPVTLWLSAYAILVAVLIGVALGVVAERFRGRWPEWIANGLALIGLSVPNFWLGILAILYLSVTLGWFPASGYVPMSENPVRAIYHLTLPAIILGTGLAAVIMRQTRASMIETMKTDYVRTAKAKGLSGGRVLVRYGLRNSLIVVVTIVGLQLGGLISGAVVTERIFALPGFGKLTLDAVFTRDYPVIQAVVLIITVGYILINLAVDILYSVINPRIRVGGRTS</sequence>
<dbReference type="InterPro" id="IPR035906">
    <property type="entry name" value="MetI-like_sf"/>
</dbReference>
<dbReference type="RefSeq" id="WP_035836027.1">
    <property type="nucleotide sequence ID" value="NZ_JACHBQ010000001.1"/>
</dbReference>
<keyword evidence="5 7" id="KW-1133">Transmembrane helix</keyword>
<protein>
    <submittedName>
        <fullName evidence="9">Peptide ABC transporter</fullName>
    </submittedName>
    <submittedName>
        <fullName evidence="10">Peptide/nickel transport system permease protein</fullName>
    </submittedName>
</protein>
<comment type="similarity">
    <text evidence="7">Belongs to the binding-protein-dependent transport system permease family.</text>
</comment>
<name>A0A099JIY7_9MICO</name>
<keyword evidence="11" id="KW-1185">Reference proteome</keyword>
<evidence type="ECO:0000256" key="4">
    <source>
        <dbReference type="ARBA" id="ARBA00022692"/>
    </source>
</evidence>
<keyword evidence="2 7" id="KW-0813">Transport</keyword>
<dbReference type="GO" id="GO:0005886">
    <property type="term" value="C:plasma membrane"/>
    <property type="evidence" value="ECO:0007669"/>
    <property type="project" value="UniProtKB-SubCell"/>
</dbReference>
<keyword evidence="4 7" id="KW-0812">Transmembrane</keyword>
<dbReference type="Pfam" id="PF19300">
    <property type="entry name" value="BPD_transp_1_N"/>
    <property type="match status" value="1"/>
</dbReference>
<comment type="caution">
    <text evidence="9">The sequence shown here is derived from an EMBL/GenBank/DDBJ whole genome shotgun (WGS) entry which is preliminary data.</text>
</comment>
<dbReference type="Proteomes" id="UP000029864">
    <property type="component" value="Unassembled WGS sequence"/>
</dbReference>
<dbReference type="PROSITE" id="PS50928">
    <property type="entry name" value="ABC_TM1"/>
    <property type="match status" value="1"/>
</dbReference>
<dbReference type="AlphaFoldDB" id="A0A099JIY7"/>
<accession>A0A099JIY7</accession>
<dbReference type="InterPro" id="IPR045621">
    <property type="entry name" value="BPD_transp_1_N"/>
</dbReference>
<keyword evidence="6 7" id="KW-0472">Membrane</keyword>
<evidence type="ECO:0000256" key="3">
    <source>
        <dbReference type="ARBA" id="ARBA00022475"/>
    </source>
</evidence>
<reference evidence="10 12" key="2">
    <citation type="submission" date="2020-08" db="EMBL/GenBank/DDBJ databases">
        <title>Sequencing the genomes of 1000 actinobacteria strains.</title>
        <authorList>
            <person name="Klenk H.-P."/>
        </authorList>
    </citation>
    <scope>NUCLEOTIDE SEQUENCE [LARGE SCALE GENOMIC DNA]</scope>
    <source>
        <strain evidence="10 12">DSM 21065</strain>
    </source>
</reference>
<proteinExistence type="inferred from homology"/>
<dbReference type="EMBL" id="JACHBQ010000001">
    <property type="protein sequence ID" value="MBB5639990.1"/>
    <property type="molecule type" value="Genomic_DNA"/>
</dbReference>
<evidence type="ECO:0000256" key="2">
    <source>
        <dbReference type="ARBA" id="ARBA00022448"/>
    </source>
</evidence>
<dbReference type="eggNOG" id="COG0601">
    <property type="taxonomic scope" value="Bacteria"/>
</dbReference>
<keyword evidence="3" id="KW-1003">Cell membrane</keyword>
<feature type="transmembrane region" description="Helical" evidence="7">
    <location>
        <begin position="281"/>
        <end position="307"/>
    </location>
</feature>
<dbReference type="EMBL" id="JPXF01000022">
    <property type="protein sequence ID" value="KGJ78374.1"/>
    <property type="molecule type" value="Genomic_DNA"/>
</dbReference>
<dbReference type="STRING" id="1001240.GY21_07095"/>
<evidence type="ECO:0000313" key="11">
    <source>
        <dbReference type="Proteomes" id="UP000029864"/>
    </source>
</evidence>
<evidence type="ECO:0000313" key="10">
    <source>
        <dbReference type="EMBL" id="MBB5639990.1"/>
    </source>
</evidence>
<comment type="subcellular location">
    <subcellularLocation>
        <location evidence="1 7">Cell membrane</location>
        <topology evidence="1 7">Multi-pass membrane protein</topology>
    </subcellularLocation>
</comment>
<dbReference type="PANTHER" id="PTHR43163:SF6">
    <property type="entry name" value="DIPEPTIDE TRANSPORT SYSTEM PERMEASE PROTEIN DPPB-RELATED"/>
    <property type="match status" value="1"/>
</dbReference>
<evidence type="ECO:0000259" key="8">
    <source>
        <dbReference type="PROSITE" id="PS50928"/>
    </source>
</evidence>
<gene>
    <name evidence="10" type="ORF">BJ997_000538</name>
    <name evidence="9" type="ORF">GY21_07095</name>
</gene>
<evidence type="ECO:0000256" key="7">
    <source>
        <dbReference type="RuleBase" id="RU363032"/>
    </source>
</evidence>
<dbReference type="CDD" id="cd06261">
    <property type="entry name" value="TM_PBP2"/>
    <property type="match status" value="1"/>
</dbReference>
<dbReference type="Pfam" id="PF00528">
    <property type="entry name" value="BPD_transp_1"/>
    <property type="match status" value="1"/>
</dbReference>
<feature type="transmembrane region" description="Helical" evidence="7">
    <location>
        <begin position="131"/>
        <end position="157"/>
    </location>
</feature>
<feature type="transmembrane region" description="Helical" evidence="7">
    <location>
        <begin position="235"/>
        <end position="261"/>
    </location>
</feature>
<dbReference type="GO" id="GO:0055085">
    <property type="term" value="P:transmembrane transport"/>
    <property type="evidence" value="ECO:0007669"/>
    <property type="project" value="InterPro"/>
</dbReference>
<dbReference type="SUPFAM" id="SSF161098">
    <property type="entry name" value="MetI-like"/>
    <property type="match status" value="1"/>
</dbReference>
<feature type="domain" description="ABC transmembrane type-1" evidence="8">
    <location>
        <begin position="95"/>
        <end position="300"/>
    </location>
</feature>
<organism evidence="9 11">
    <name type="scientific">Cryobacterium roopkundense</name>
    <dbReference type="NCBI Taxonomy" id="1001240"/>
    <lineage>
        <taxon>Bacteria</taxon>
        <taxon>Bacillati</taxon>
        <taxon>Actinomycetota</taxon>
        <taxon>Actinomycetes</taxon>
        <taxon>Micrococcales</taxon>
        <taxon>Microbacteriaceae</taxon>
        <taxon>Cryobacterium</taxon>
    </lineage>
</organism>
<evidence type="ECO:0000256" key="1">
    <source>
        <dbReference type="ARBA" id="ARBA00004651"/>
    </source>
</evidence>
<evidence type="ECO:0000256" key="6">
    <source>
        <dbReference type="ARBA" id="ARBA00023136"/>
    </source>
</evidence>
<dbReference type="OrthoDB" id="3543764at2"/>
<feature type="transmembrane region" description="Helical" evidence="7">
    <location>
        <begin position="177"/>
        <end position="197"/>
    </location>
</feature>
<feature type="transmembrane region" description="Helical" evidence="7">
    <location>
        <begin position="99"/>
        <end position="119"/>
    </location>
</feature>
<dbReference type="PANTHER" id="PTHR43163">
    <property type="entry name" value="DIPEPTIDE TRANSPORT SYSTEM PERMEASE PROTEIN DPPB-RELATED"/>
    <property type="match status" value="1"/>
</dbReference>
<reference evidence="9 11" key="1">
    <citation type="submission" date="2014-08" db="EMBL/GenBank/DDBJ databases">
        <authorList>
            <person name="Sisinthy S."/>
        </authorList>
    </citation>
    <scope>NUCLEOTIDE SEQUENCE [LARGE SCALE GENOMIC DNA]</scope>
    <source>
        <strain evidence="9 11">RuG17</strain>
    </source>
</reference>
<evidence type="ECO:0000256" key="5">
    <source>
        <dbReference type="ARBA" id="ARBA00022989"/>
    </source>
</evidence>
<feature type="transmembrane region" description="Helical" evidence="7">
    <location>
        <begin position="12"/>
        <end position="30"/>
    </location>
</feature>